<proteinExistence type="predicted"/>
<dbReference type="PANTHER" id="PTHR42711:SF16">
    <property type="entry name" value="ABC TRANSPORTER ATP-BINDING PROTEIN"/>
    <property type="match status" value="1"/>
</dbReference>
<dbReference type="InterPro" id="IPR027417">
    <property type="entry name" value="P-loop_NTPase"/>
</dbReference>
<evidence type="ECO:0000256" key="3">
    <source>
        <dbReference type="ARBA" id="ARBA00022741"/>
    </source>
</evidence>
<evidence type="ECO:0000313" key="8">
    <source>
        <dbReference type="Proteomes" id="UP001501842"/>
    </source>
</evidence>
<evidence type="ECO:0000256" key="5">
    <source>
        <dbReference type="ARBA" id="ARBA00023251"/>
    </source>
</evidence>
<keyword evidence="4" id="KW-0067">ATP-binding</keyword>
<dbReference type="PANTHER" id="PTHR42711">
    <property type="entry name" value="ABC TRANSPORTER ATP-BINDING PROTEIN"/>
    <property type="match status" value="1"/>
</dbReference>
<dbReference type="Proteomes" id="UP001501842">
    <property type="component" value="Unassembled WGS sequence"/>
</dbReference>
<evidence type="ECO:0000256" key="4">
    <source>
        <dbReference type="ARBA" id="ARBA00022840"/>
    </source>
</evidence>
<keyword evidence="8" id="KW-1185">Reference proteome</keyword>
<name>A0ABN3UCV3_9ACTN</name>
<dbReference type="Gene3D" id="3.40.50.300">
    <property type="entry name" value="P-loop containing nucleotide triphosphate hydrolases"/>
    <property type="match status" value="1"/>
</dbReference>
<evidence type="ECO:0000259" key="6">
    <source>
        <dbReference type="Pfam" id="PF00005"/>
    </source>
</evidence>
<keyword evidence="3" id="KW-0547">Nucleotide-binding</keyword>
<comment type="caution">
    <text evidence="7">The sequence shown here is derived from an EMBL/GenBank/DDBJ whole genome shotgun (WGS) entry which is preliminary data.</text>
</comment>
<keyword evidence="2" id="KW-0813">Transport</keyword>
<dbReference type="InterPro" id="IPR003439">
    <property type="entry name" value="ABC_transporter-like_ATP-bd"/>
</dbReference>
<dbReference type="SUPFAM" id="SSF52540">
    <property type="entry name" value="P-loop containing nucleoside triphosphate hydrolases"/>
    <property type="match status" value="1"/>
</dbReference>
<reference evidence="7 8" key="1">
    <citation type="journal article" date="2019" name="Int. J. Syst. Evol. Microbiol.">
        <title>The Global Catalogue of Microorganisms (GCM) 10K type strain sequencing project: providing services to taxonomists for standard genome sequencing and annotation.</title>
        <authorList>
            <consortium name="The Broad Institute Genomics Platform"/>
            <consortium name="The Broad Institute Genome Sequencing Center for Infectious Disease"/>
            <person name="Wu L."/>
            <person name="Ma J."/>
        </authorList>
    </citation>
    <scope>NUCLEOTIDE SEQUENCE [LARGE SCALE GENOMIC DNA]</scope>
    <source>
        <strain evidence="7 8">JCM 8201</strain>
    </source>
</reference>
<evidence type="ECO:0000256" key="1">
    <source>
        <dbReference type="ARBA" id="ARBA00004202"/>
    </source>
</evidence>
<accession>A0ABN3UCV3</accession>
<organism evidence="7 8">
    <name type="scientific">Actinocorallia aurantiaca</name>
    <dbReference type="NCBI Taxonomy" id="46204"/>
    <lineage>
        <taxon>Bacteria</taxon>
        <taxon>Bacillati</taxon>
        <taxon>Actinomycetota</taxon>
        <taxon>Actinomycetes</taxon>
        <taxon>Streptosporangiales</taxon>
        <taxon>Thermomonosporaceae</taxon>
        <taxon>Actinocorallia</taxon>
    </lineage>
</organism>
<evidence type="ECO:0000313" key="7">
    <source>
        <dbReference type="EMBL" id="GAA2730432.1"/>
    </source>
</evidence>
<gene>
    <name evidence="7" type="ORF">GCM10010439_43480</name>
</gene>
<dbReference type="Pfam" id="PF00005">
    <property type="entry name" value="ABC_tran"/>
    <property type="match status" value="1"/>
</dbReference>
<dbReference type="EMBL" id="BAAATZ010000018">
    <property type="protein sequence ID" value="GAA2730432.1"/>
    <property type="molecule type" value="Genomic_DNA"/>
</dbReference>
<feature type="domain" description="ABC transporter" evidence="6">
    <location>
        <begin position="9"/>
        <end position="138"/>
    </location>
</feature>
<evidence type="ECO:0000256" key="2">
    <source>
        <dbReference type="ARBA" id="ARBA00022448"/>
    </source>
</evidence>
<sequence length="188" mass="20063">MIEVSGKTAFTVQAGEVVAVCGDAATSLLEAVSGDRLPAGGRITVGGLDPYRQRARVSVGALWADGGLYGELTLDEIIGAWRNWSSRPLDRDTVTALAALKGRESVPYSRLTSGERRRFDLTLVLISQPDALVIDEPATGLDPEEARAVWRLVKSLRIPVLVAARCPAEALKADRTVLLDSVVDLLAA</sequence>
<protein>
    <recommendedName>
        <fullName evidence="6">ABC transporter domain-containing protein</fullName>
    </recommendedName>
</protein>
<comment type="subcellular location">
    <subcellularLocation>
        <location evidence="1">Cell membrane</location>
        <topology evidence="1">Peripheral membrane protein</topology>
    </subcellularLocation>
</comment>
<keyword evidence="5" id="KW-0046">Antibiotic resistance</keyword>
<dbReference type="RefSeq" id="WP_344452437.1">
    <property type="nucleotide sequence ID" value="NZ_BAAATZ010000018.1"/>
</dbReference>
<dbReference type="InterPro" id="IPR050763">
    <property type="entry name" value="ABC_transporter_ATP-binding"/>
</dbReference>